<comment type="subcellular location">
    <subcellularLocation>
        <location evidence="1">Endoplasmic reticulum membrane</location>
        <topology evidence="1">Single-pass membrane protein</topology>
    </subcellularLocation>
</comment>
<dbReference type="InterPro" id="IPR050271">
    <property type="entry name" value="UDP-glycosyltransferase"/>
</dbReference>
<evidence type="ECO:0000256" key="13">
    <source>
        <dbReference type="SAM" id="SignalP"/>
    </source>
</evidence>
<keyword evidence="11" id="KW-0325">Glycoprotein</keyword>
<keyword evidence="10 12" id="KW-0472">Membrane</keyword>
<reference evidence="14" key="1">
    <citation type="submission" date="2025-08" db="UniProtKB">
        <authorList>
            <consortium name="Ensembl"/>
        </authorList>
    </citation>
    <scope>IDENTIFICATION</scope>
</reference>
<evidence type="ECO:0000256" key="2">
    <source>
        <dbReference type="ARBA" id="ARBA00009995"/>
    </source>
</evidence>
<keyword evidence="4" id="KW-0328">Glycosyltransferase</keyword>
<dbReference type="Gene3D" id="3.40.50.2000">
    <property type="entry name" value="Glycogen Phosphorylase B"/>
    <property type="match status" value="2"/>
</dbReference>
<evidence type="ECO:0000256" key="11">
    <source>
        <dbReference type="ARBA" id="ARBA00023180"/>
    </source>
</evidence>
<dbReference type="Proteomes" id="UP000694407">
    <property type="component" value="Unplaced"/>
</dbReference>
<keyword evidence="7 13" id="KW-0732">Signal</keyword>
<dbReference type="GO" id="GO:0015020">
    <property type="term" value="F:glucuronosyltransferase activity"/>
    <property type="evidence" value="ECO:0007669"/>
    <property type="project" value="UniProtKB-EC"/>
</dbReference>
<keyword evidence="9 12" id="KW-1133">Transmembrane helix</keyword>
<evidence type="ECO:0000256" key="3">
    <source>
        <dbReference type="ARBA" id="ARBA00012544"/>
    </source>
</evidence>
<evidence type="ECO:0000256" key="4">
    <source>
        <dbReference type="ARBA" id="ARBA00022676"/>
    </source>
</evidence>
<evidence type="ECO:0000256" key="6">
    <source>
        <dbReference type="ARBA" id="ARBA00022692"/>
    </source>
</evidence>
<feature type="transmembrane region" description="Helical" evidence="12">
    <location>
        <begin position="457"/>
        <end position="484"/>
    </location>
</feature>
<accession>A0A8C6AB53</accession>
<dbReference type="Ensembl" id="ENSMMMT00000029943.1">
    <property type="protein sequence ID" value="ENSMMMP00000026452.1"/>
    <property type="gene ID" value="ENSMMMG00000023174.1"/>
</dbReference>
<keyword evidence="8" id="KW-0256">Endoplasmic reticulum</keyword>
<evidence type="ECO:0000256" key="5">
    <source>
        <dbReference type="ARBA" id="ARBA00022679"/>
    </source>
</evidence>
<dbReference type="PANTHER" id="PTHR48043:SF12">
    <property type="entry name" value="UDP-GLUCURONOSYLTRANSFERASE 2B4"/>
    <property type="match status" value="1"/>
</dbReference>
<reference evidence="14" key="2">
    <citation type="submission" date="2025-09" db="UniProtKB">
        <authorList>
            <consortium name="Ensembl"/>
        </authorList>
    </citation>
    <scope>IDENTIFICATION</scope>
</reference>
<dbReference type="GeneTree" id="ENSGT00940000153212"/>
<evidence type="ECO:0000256" key="7">
    <source>
        <dbReference type="ARBA" id="ARBA00022729"/>
    </source>
</evidence>
<dbReference type="FunFam" id="3.40.50.2000:FF:000021">
    <property type="entry name" value="UDP-glucuronosyltransferase"/>
    <property type="match status" value="1"/>
</dbReference>
<dbReference type="PANTHER" id="PTHR48043">
    <property type="entry name" value="EG:EG0003.4 PROTEIN-RELATED"/>
    <property type="match status" value="1"/>
</dbReference>
<organism evidence="14 15">
    <name type="scientific">Marmota marmota marmota</name>
    <name type="common">Alpine marmot</name>
    <dbReference type="NCBI Taxonomy" id="9994"/>
    <lineage>
        <taxon>Eukaryota</taxon>
        <taxon>Metazoa</taxon>
        <taxon>Chordata</taxon>
        <taxon>Craniata</taxon>
        <taxon>Vertebrata</taxon>
        <taxon>Euteleostomi</taxon>
        <taxon>Mammalia</taxon>
        <taxon>Eutheria</taxon>
        <taxon>Euarchontoglires</taxon>
        <taxon>Glires</taxon>
        <taxon>Rodentia</taxon>
        <taxon>Sciuromorpha</taxon>
        <taxon>Sciuridae</taxon>
        <taxon>Xerinae</taxon>
        <taxon>Marmotini</taxon>
        <taxon>Marmota</taxon>
    </lineage>
</organism>
<feature type="signal peptide" evidence="13">
    <location>
        <begin position="1"/>
        <end position="21"/>
    </location>
</feature>
<dbReference type="SUPFAM" id="SSF53756">
    <property type="entry name" value="UDP-Glycosyltransferase/glycogen phosphorylase"/>
    <property type="match status" value="1"/>
</dbReference>
<evidence type="ECO:0000313" key="14">
    <source>
        <dbReference type="Ensembl" id="ENSMMMP00000026452.1"/>
    </source>
</evidence>
<evidence type="ECO:0000256" key="9">
    <source>
        <dbReference type="ARBA" id="ARBA00022989"/>
    </source>
</evidence>
<sequence>MSVKITAVLLLLHLSSHFGSGRCGNVLLWAMEYCHWINLKTILEEFTQRGHEVTVLRPSGSVFVDGDKSSAIKFESYPASLSREDVENLYNQWINNLQVNFFYYIENICRDAVLNKKFMAKLQESSFDIILSDTICPCGELLAEILKKKTFVYTVCFSFGYTFEKYILFIWTKLSDQMTFIERVKNMLYMLYFDFWFESFNEKRWNQFYSEILGQPTTLSETMAKADIWLIHTYWDLEFPRRTLPNVVFVGGLHCRPAKPLPKEIEDFVQSSRENCIVVFSLGSMIGNFTEERANLIASALAQIPQKVLWRFDGKKPDTLGPNTQLYKSSKTKAFITHGGTNGVYEATYHGIPMVGIPLFGDQTDNISHMKIKGAAVRLYFHTMTSTDLFEVLNRVIKDPLYKENAMRLSKIHHDQPVKPLDHSVFWIKFVMHHKGAKHLWFAAHDLSWFQYYSLDVVGFLLACVATGMFIITKCCLFCCQMIAKTGKKKKGE</sequence>
<comment type="similarity">
    <text evidence="2">Belongs to the UDP-glycosyltransferase family.</text>
</comment>
<keyword evidence="15" id="KW-1185">Reference proteome</keyword>
<proteinExistence type="inferred from homology"/>
<dbReference type="Pfam" id="PF00201">
    <property type="entry name" value="UDPGT"/>
    <property type="match status" value="1"/>
</dbReference>
<keyword evidence="6 12" id="KW-0812">Transmembrane</keyword>
<evidence type="ECO:0000256" key="1">
    <source>
        <dbReference type="ARBA" id="ARBA00004389"/>
    </source>
</evidence>
<dbReference type="AlphaFoldDB" id="A0A8C6AB53"/>
<evidence type="ECO:0000256" key="8">
    <source>
        <dbReference type="ARBA" id="ARBA00022824"/>
    </source>
</evidence>
<dbReference type="InterPro" id="IPR002213">
    <property type="entry name" value="UDP_glucos_trans"/>
</dbReference>
<evidence type="ECO:0000256" key="12">
    <source>
        <dbReference type="SAM" id="Phobius"/>
    </source>
</evidence>
<dbReference type="CDD" id="cd03784">
    <property type="entry name" value="GT1_Gtf-like"/>
    <property type="match status" value="1"/>
</dbReference>
<feature type="chain" id="PRO_5034095679" description="glucuronosyltransferase" evidence="13">
    <location>
        <begin position="22"/>
        <end position="493"/>
    </location>
</feature>
<evidence type="ECO:0000256" key="10">
    <source>
        <dbReference type="ARBA" id="ARBA00023136"/>
    </source>
</evidence>
<protein>
    <recommendedName>
        <fullName evidence="3">glucuronosyltransferase</fullName>
        <ecNumber evidence="3">2.4.1.17</ecNumber>
    </recommendedName>
</protein>
<name>A0A8C6AB53_MARMA</name>
<dbReference type="GO" id="GO:0005789">
    <property type="term" value="C:endoplasmic reticulum membrane"/>
    <property type="evidence" value="ECO:0007669"/>
    <property type="project" value="UniProtKB-SubCell"/>
</dbReference>
<keyword evidence="5" id="KW-0808">Transferase</keyword>
<evidence type="ECO:0000313" key="15">
    <source>
        <dbReference type="Proteomes" id="UP000694407"/>
    </source>
</evidence>
<dbReference type="EC" id="2.4.1.17" evidence="3"/>